<dbReference type="InterPro" id="IPR050264">
    <property type="entry name" value="Bact_CCA-adding_enz_type3_sf"/>
</dbReference>
<keyword evidence="4" id="KW-0548">Nucleotidyltransferase</keyword>
<keyword evidence="3" id="KW-0819">tRNA processing</keyword>
<evidence type="ECO:0000313" key="12">
    <source>
        <dbReference type="Proteomes" id="UP001202887"/>
    </source>
</evidence>
<evidence type="ECO:0000256" key="3">
    <source>
        <dbReference type="ARBA" id="ARBA00022694"/>
    </source>
</evidence>
<keyword evidence="2 8" id="KW-0808">Transferase</keyword>
<evidence type="ECO:0000256" key="7">
    <source>
        <dbReference type="ARBA" id="ARBA00022842"/>
    </source>
</evidence>
<dbReference type="SUPFAM" id="SSF81301">
    <property type="entry name" value="Nucleotidyltransferase"/>
    <property type="match status" value="1"/>
</dbReference>
<name>A0AAW5EV99_NOVHA</name>
<dbReference type="InterPro" id="IPR002646">
    <property type="entry name" value="PolA_pol_head_dom"/>
</dbReference>
<sequence>MNDALPPVAPTQPTPRQSAPVQLAHVQLASDPLARLYRTRPETVATLARIWDIVPDARLVGGAVRDLLCGRAVSDMDMATALPPQDVMARLGAAGIRVVPTGLAHGTVTAVLEGRPYEITTLRRDEQTDGRHAQVAWTDDWREDAARRDFTINAMSCDRAGVVHDPFGGRADLAAGRVRFVGEAHARITEDALRILRFFRFNARYGGDVPDADAMAAATALAPMVERLSVERIWSELRRILTGPRVAATLALMEHGGVLARILPEGYDLSRLGRLLACDGPADALLRCAALFVGDMQAVAQRLRLSRADERFVRAVHDGALHGGGDGLHPGMTGAEIARMLVADPADILIARTWLRQGEVLGRPDVGWDDLRAIITRCPRPVFTLAGRDVVAAGCPPGPRVGAILAQVRDWWLSGGCVADRVACLAHLRHVLGA</sequence>
<dbReference type="RefSeq" id="WP_247067416.1">
    <property type="nucleotide sequence ID" value="NZ_CP094848.1"/>
</dbReference>
<dbReference type="Pfam" id="PF12627">
    <property type="entry name" value="PolyA_pol_RNAbd"/>
    <property type="match status" value="1"/>
</dbReference>
<evidence type="ECO:0000256" key="2">
    <source>
        <dbReference type="ARBA" id="ARBA00022679"/>
    </source>
</evidence>
<dbReference type="Proteomes" id="UP001202887">
    <property type="component" value="Unassembled WGS sequence"/>
</dbReference>
<dbReference type="InterPro" id="IPR032828">
    <property type="entry name" value="PolyA_RNA-bd"/>
</dbReference>
<keyword evidence="7" id="KW-0460">Magnesium</keyword>
<dbReference type="Gene3D" id="1.10.3090.10">
    <property type="entry name" value="cca-adding enzyme, domain 2"/>
    <property type="match status" value="1"/>
</dbReference>
<dbReference type="GO" id="GO:0000049">
    <property type="term" value="F:tRNA binding"/>
    <property type="evidence" value="ECO:0007669"/>
    <property type="project" value="TreeGrafter"/>
</dbReference>
<accession>A0AAW5EV99</accession>
<evidence type="ECO:0000256" key="5">
    <source>
        <dbReference type="ARBA" id="ARBA00022723"/>
    </source>
</evidence>
<feature type="domain" description="Poly A polymerase head" evidence="9">
    <location>
        <begin position="57"/>
        <end position="179"/>
    </location>
</feature>
<reference evidence="11" key="1">
    <citation type="journal article" date="2021" name="Polymers (Basel)">
        <title>Highly Stretchable Bacterial Cellulose Produced by Komagataeibacter hansenii SI1.</title>
        <authorList>
            <person name="Cielecka I."/>
            <person name="Ryngajllo M."/>
            <person name="Maniukiewicz W."/>
            <person name="Bielecki S."/>
        </authorList>
    </citation>
    <scope>NUCLEOTIDE SEQUENCE</scope>
    <source>
        <strain evidence="11">SI1</strain>
    </source>
</reference>
<protein>
    <submittedName>
        <fullName evidence="11">CCA tRNA nucleotidyltransferase</fullName>
    </submittedName>
</protein>
<proteinExistence type="inferred from homology"/>
<dbReference type="Gene3D" id="3.30.460.10">
    <property type="entry name" value="Beta Polymerase, domain 2"/>
    <property type="match status" value="1"/>
</dbReference>
<evidence type="ECO:0000259" key="9">
    <source>
        <dbReference type="Pfam" id="PF01743"/>
    </source>
</evidence>
<dbReference type="InterPro" id="IPR043519">
    <property type="entry name" value="NT_sf"/>
</dbReference>
<evidence type="ECO:0000256" key="4">
    <source>
        <dbReference type="ARBA" id="ARBA00022695"/>
    </source>
</evidence>
<dbReference type="PANTHER" id="PTHR46173:SF1">
    <property type="entry name" value="CCA TRNA NUCLEOTIDYLTRANSFERASE 1, MITOCHONDRIAL"/>
    <property type="match status" value="1"/>
</dbReference>
<keyword evidence="6" id="KW-0547">Nucleotide-binding</keyword>
<comment type="caution">
    <text evidence="11">The sequence shown here is derived from an EMBL/GenBank/DDBJ whole genome shotgun (WGS) entry which is preliminary data.</text>
</comment>
<dbReference type="AlphaFoldDB" id="A0AAW5EV99"/>
<gene>
    <name evidence="11" type="ORF">K1W68_11935</name>
</gene>
<organism evidence="11 12">
    <name type="scientific">Novacetimonas hansenii</name>
    <name type="common">Komagataeibacter hansenii</name>
    <dbReference type="NCBI Taxonomy" id="436"/>
    <lineage>
        <taxon>Bacteria</taxon>
        <taxon>Pseudomonadati</taxon>
        <taxon>Pseudomonadota</taxon>
        <taxon>Alphaproteobacteria</taxon>
        <taxon>Acetobacterales</taxon>
        <taxon>Acetobacteraceae</taxon>
        <taxon>Novacetimonas</taxon>
    </lineage>
</organism>
<feature type="domain" description="tRNA nucleotidyltransferase/poly(A) polymerase RNA and SrmB- binding" evidence="10">
    <location>
        <begin position="213"/>
        <end position="265"/>
    </location>
</feature>
<keyword evidence="8" id="KW-0694">RNA-binding</keyword>
<dbReference type="GO" id="GO:0016779">
    <property type="term" value="F:nucleotidyltransferase activity"/>
    <property type="evidence" value="ECO:0007669"/>
    <property type="project" value="UniProtKB-KW"/>
</dbReference>
<dbReference type="PANTHER" id="PTHR46173">
    <property type="entry name" value="CCA TRNA NUCLEOTIDYLTRANSFERASE 1, MITOCHONDRIAL"/>
    <property type="match status" value="1"/>
</dbReference>
<evidence type="ECO:0000259" key="10">
    <source>
        <dbReference type="Pfam" id="PF12627"/>
    </source>
</evidence>
<dbReference type="Pfam" id="PF01743">
    <property type="entry name" value="PolyA_pol"/>
    <property type="match status" value="1"/>
</dbReference>
<dbReference type="EMBL" id="JAIBCX010000033">
    <property type="protein sequence ID" value="MCJ8354686.1"/>
    <property type="molecule type" value="Genomic_DNA"/>
</dbReference>
<comment type="cofactor">
    <cofactor evidence="1">
        <name>Mg(2+)</name>
        <dbReference type="ChEBI" id="CHEBI:18420"/>
    </cofactor>
</comment>
<evidence type="ECO:0000256" key="6">
    <source>
        <dbReference type="ARBA" id="ARBA00022741"/>
    </source>
</evidence>
<keyword evidence="5" id="KW-0479">Metal-binding</keyword>
<evidence type="ECO:0000313" key="11">
    <source>
        <dbReference type="EMBL" id="MCJ8354686.1"/>
    </source>
</evidence>
<evidence type="ECO:0000256" key="1">
    <source>
        <dbReference type="ARBA" id="ARBA00001946"/>
    </source>
</evidence>
<evidence type="ECO:0000256" key="8">
    <source>
        <dbReference type="RuleBase" id="RU003953"/>
    </source>
</evidence>
<comment type="similarity">
    <text evidence="8">Belongs to the tRNA nucleotidyltransferase/poly(A) polymerase family.</text>
</comment>
<dbReference type="CDD" id="cd05398">
    <property type="entry name" value="NT_ClassII-CCAase"/>
    <property type="match status" value="1"/>
</dbReference>
<dbReference type="SUPFAM" id="SSF81891">
    <property type="entry name" value="Poly A polymerase C-terminal region-like"/>
    <property type="match status" value="1"/>
</dbReference>
<dbReference type="GO" id="GO:0008033">
    <property type="term" value="P:tRNA processing"/>
    <property type="evidence" value="ECO:0007669"/>
    <property type="project" value="UniProtKB-KW"/>
</dbReference>
<dbReference type="GO" id="GO:0046872">
    <property type="term" value="F:metal ion binding"/>
    <property type="evidence" value="ECO:0007669"/>
    <property type="project" value="UniProtKB-KW"/>
</dbReference>
<dbReference type="GO" id="GO:0000166">
    <property type="term" value="F:nucleotide binding"/>
    <property type="evidence" value="ECO:0007669"/>
    <property type="project" value="UniProtKB-KW"/>
</dbReference>
<reference evidence="11" key="2">
    <citation type="submission" date="2022-03" db="EMBL/GenBank/DDBJ databases">
        <authorList>
            <person name="Ryngajllo M."/>
            <person name="Jacek P."/>
            <person name="Kubiak K."/>
        </authorList>
    </citation>
    <scope>NUCLEOTIDE SEQUENCE</scope>
    <source>
        <strain evidence="11">SI1</strain>
    </source>
</reference>